<organism evidence="4 5">
    <name type="scientific">Physocladia obscura</name>
    <dbReference type="NCBI Taxonomy" id="109957"/>
    <lineage>
        <taxon>Eukaryota</taxon>
        <taxon>Fungi</taxon>
        <taxon>Fungi incertae sedis</taxon>
        <taxon>Chytridiomycota</taxon>
        <taxon>Chytridiomycota incertae sedis</taxon>
        <taxon>Chytridiomycetes</taxon>
        <taxon>Chytridiales</taxon>
        <taxon>Chytriomycetaceae</taxon>
        <taxon>Physocladia</taxon>
    </lineage>
</organism>
<proteinExistence type="predicted"/>
<dbReference type="PANTHER" id="PTHR24345">
    <property type="entry name" value="SERINE/THREONINE-PROTEIN KINASE PLK"/>
    <property type="match status" value="1"/>
</dbReference>
<comment type="caution">
    <text evidence="4">The sequence shown here is derived from an EMBL/GenBank/DDBJ whole genome shotgun (WGS) entry which is preliminary data.</text>
</comment>
<evidence type="ECO:0000313" key="4">
    <source>
        <dbReference type="EMBL" id="KAJ3094746.1"/>
    </source>
</evidence>
<dbReference type="Pfam" id="PF00069">
    <property type="entry name" value="Pkinase"/>
    <property type="match status" value="1"/>
</dbReference>
<dbReference type="PROSITE" id="PS50011">
    <property type="entry name" value="PROTEIN_KINASE_DOM"/>
    <property type="match status" value="1"/>
</dbReference>
<feature type="region of interest" description="Disordered" evidence="1">
    <location>
        <begin position="543"/>
        <end position="625"/>
    </location>
</feature>
<accession>A0AAD5SSZ4</accession>
<dbReference type="GO" id="GO:0005634">
    <property type="term" value="C:nucleus"/>
    <property type="evidence" value="ECO:0007669"/>
    <property type="project" value="TreeGrafter"/>
</dbReference>
<dbReference type="InterPro" id="IPR000719">
    <property type="entry name" value="Prot_kinase_dom"/>
</dbReference>
<protein>
    <recommendedName>
        <fullName evidence="6">Protein kinase domain-containing protein</fullName>
    </recommendedName>
</protein>
<sequence>MERYWPKSRIDNKAHVWLALDQETGAEVVMKLADINRDSSYGERNDRVKLEAQIQRELSPLNLKRIVNFKAFYTNNENQYVLIVEKGLGNLAGVLEMKSILSELETKLTVCGILEVYNQDFDSHFKPSIGLSTCHKKLVVHRNLKPGNLFLFDNNLNSLKIGDFGISVEDNGYSSIGGISGTRGYMAPEVLSGQRYGRPVDMWAVGVMAYQMLFGSLPFPVEATSKPKLFGLGKKLTAKNLVFPTHPHEISSIGKQFIQELLVDDPDGRITCEQALQHSWIQSLDERVKFEGVKYMPDPEIIAEPVVGFPGWLKLIQGNSPPYYFYEPGNITQWNHPAEDPLPVYANNKSRTHRTAEKSASGLKKALLKTPNRVRNVTFGELVEIIPDTEHESFQEYSSNSEMHQDVPNSEKLIIPMEISPTQEESIQEALSYILKLPETNLDCKTVSLPQLIPPQNSNLPDLNSSNTTIPPTIMLKPPPSPMRKIIPLQPTHKLNSSTSPQSMHNASISQSIQESYSPVSIFLKNEAPLPPVQINNTQYQTGSILPSFPESTSHENRPQLRRQPTRSSQQPSGLMKSSTVQTARQIRTSSAITKLETNRPLPSKPQVPPRPVQVDSVAQKSSYSHTPTLGLKAVATSTINSSKFVSKVVNKSTAASSSQNPMIVLKSVPDIVEKATTTARAIRQAPTSKSRFINSESINSKSSQLIPPVVPTKPTAIAARPSVPPKPTVIRITKPLVGSGSQPFVPTVSSSNTARPNNDATVSLLDSSPLTRTLSTTVEIGFVQKQVAIQKRQVITPTKQTVKKAVWLK</sequence>
<evidence type="ECO:0008006" key="6">
    <source>
        <dbReference type="Google" id="ProtNLM"/>
    </source>
</evidence>
<dbReference type="EMBL" id="JADGJH010002801">
    <property type="protein sequence ID" value="KAJ3094746.1"/>
    <property type="molecule type" value="Genomic_DNA"/>
</dbReference>
<dbReference type="InterPro" id="IPR011009">
    <property type="entry name" value="Kinase-like_dom_sf"/>
</dbReference>
<feature type="domain" description="WW" evidence="3">
    <location>
        <begin position="310"/>
        <end position="339"/>
    </location>
</feature>
<dbReference type="InterPro" id="IPR001202">
    <property type="entry name" value="WW_dom"/>
</dbReference>
<dbReference type="GO" id="GO:0004672">
    <property type="term" value="F:protein kinase activity"/>
    <property type="evidence" value="ECO:0007669"/>
    <property type="project" value="InterPro"/>
</dbReference>
<evidence type="ECO:0000259" key="3">
    <source>
        <dbReference type="PROSITE" id="PS50020"/>
    </source>
</evidence>
<gene>
    <name evidence="4" type="ORF">HK100_006044</name>
</gene>
<dbReference type="SUPFAM" id="SSF56112">
    <property type="entry name" value="Protein kinase-like (PK-like)"/>
    <property type="match status" value="1"/>
</dbReference>
<evidence type="ECO:0000256" key="1">
    <source>
        <dbReference type="SAM" id="MobiDB-lite"/>
    </source>
</evidence>
<feature type="domain" description="Protein kinase" evidence="2">
    <location>
        <begin position="1"/>
        <end position="281"/>
    </location>
</feature>
<feature type="compositionally biased region" description="Polar residues" evidence="1">
    <location>
        <begin position="566"/>
        <end position="593"/>
    </location>
</feature>
<keyword evidence="5" id="KW-1185">Reference proteome</keyword>
<dbReference type="PROSITE" id="PS01159">
    <property type="entry name" value="WW_DOMAIN_1"/>
    <property type="match status" value="1"/>
</dbReference>
<dbReference type="GO" id="GO:0005524">
    <property type="term" value="F:ATP binding"/>
    <property type="evidence" value="ECO:0007669"/>
    <property type="project" value="InterPro"/>
</dbReference>
<dbReference type="PROSITE" id="PS50020">
    <property type="entry name" value="WW_DOMAIN_2"/>
    <property type="match status" value="1"/>
</dbReference>
<evidence type="ECO:0000313" key="5">
    <source>
        <dbReference type="Proteomes" id="UP001211907"/>
    </source>
</evidence>
<dbReference type="AlphaFoldDB" id="A0AAD5SSZ4"/>
<dbReference type="Proteomes" id="UP001211907">
    <property type="component" value="Unassembled WGS sequence"/>
</dbReference>
<feature type="compositionally biased region" description="Pro residues" evidence="1">
    <location>
        <begin position="603"/>
        <end position="612"/>
    </location>
</feature>
<dbReference type="Gene3D" id="1.10.510.10">
    <property type="entry name" value="Transferase(Phosphotransferase) domain 1"/>
    <property type="match status" value="1"/>
</dbReference>
<evidence type="ECO:0000259" key="2">
    <source>
        <dbReference type="PROSITE" id="PS50011"/>
    </source>
</evidence>
<name>A0AAD5SSZ4_9FUNG</name>
<reference evidence="4" key="1">
    <citation type="submission" date="2020-05" db="EMBL/GenBank/DDBJ databases">
        <title>Phylogenomic resolution of chytrid fungi.</title>
        <authorList>
            <person name="Stajich J.E."/>
            <person name="Amses K."/>
            <person name="Simmons R."/>
            <person name="Seto K."/>
            <person name="Myers J."/>
            <person name="Bonds A."/>
            <person name="Quandt C.A."/>
            <person name="Barry K."/>
            <person name="Liu P."/>
            <person name="Grigoriev I."/>
            <person name="Longcore J.E."/>
            <person name="James T.Y."/>
        </authorList>
    </citation>
    <scope>NUCLEOTIDE SEQUENCE</scope>
    <source>
        <strain evidence="4">JEL0513</strain>
    </source>
</reference>